<dbReference type="InterPro" id="IPR045095">
    <property type="entry name" value="ACDP"/>
</dbReference>
<evidence type="ECO:0000256" key="1">
    <source>
        <dbReference type="ARBA" id="ARBA00004141"/>
    </source>
</evidence>
<accession>A0AAD9XCP5</accession>
<evidence type="ECO:0000256" key="2">
    <source>
        <dbReference type="ARBA" id="ARBA00022692"/>
    </source>
</evidence>
<dbReference type="GO" id="GO:0030026">
    <property type="term" value="P:intracellular manganese ion homeostasis"/>
    <property type="evidence" value="ECO:0007669"/>
    <property type="project" value="TreeGrafter"/>
</dbReference>
<dbReference type="GO" id="GO:0016020">
    <property type="term" value="C:membrane"/>
    <property type="evidence" value="ECO:0007669"/>
    <property type="project" value="UniProtKB-SubCell"/>
</dbReference>
<evidence type="ECO:0000256" key="6">
    <source>
        <dbReference type="ARBA" id="ARBA00023136"/>
    </source>
</evidence>
<dbReference type="EMBL" id="JANJYI010000003">
    <property type="protein sequence ID" value="KAK2656751.1"/>
    <property type="molecule type" value="Genomic_DNA"/>
</dbReference>
<evidence type="ECO:0000259" key="10">
    <source>
        <dbReference type="PROSITE" id="PS51846"/>
    </source>
</evidence>
<evidence type="ECO:0000256" key="5">
    <source>
        <dbReference type="ARBA" id="ARBA00023122"/>
    </source>
</evidence>
<keyword evidence="7" id="KW-0325">Glycoprotein</keyword>
<evidence type="ECO:0000256" key="7">
    <source>
        <dbReference type="ARBA" id="ARBA00023180"/>
    </source>
</evidence>
<gene>
    <name evidence="11" type="ORF">Ddye_009803</name>
</gene>
<dbReference type="GO" id="GO:0005737">
    <property type="term" value="C:cytoplasm"/>
    <property type="evidence" value="ECO:0007669"/>
    <property type="project" value="TreeGrafter"/>
</dbReference>
<evidence type="ECO:0000313" key="12">
    <source>
        <dbReference type="Proteomes" id="UP001280121"/>
    </source>
</evidence>
<keyword evidence="6 8" id="KW-0472">Membrane</keyword>
<dbReference type="PANTHER" id="PTHR12064:SF57">
    <property type="entry name" value="CNNM TRANSMEMBRANE DOMAIN-CONTAINING PROTEIN"/>
    <property type="match status" value="1"/>
</dbReference>
<dbReference type="Proteomes" id="UP001280121">
    <property type="component" value="Unassembled WGS sequence"/>
</dbReference>
<name>A0AAD9XCP5_9ROSI</name>
<dbReference type="Gene3D" id="3.10.580.10">
    <property type="entry name" value="CBS-domain"/>
    <property type="match status" value="1"/>
</dbReference>
<evidence type="ECO:0000313" key="11">
    <source>
        <dbReference type="EMBL" id="KAK2656751.1"/>
    </source>
</evidence>
<keyword evidence="4 8" id="KW-1133">Transmembrane helix</keyword>
<keyword evidence="5" id="KW-0129">CBS domain</keyword>
<reference evidence="11" key="1">
    <citation type="journal article" date="2023" name="Plant J.">
        <title>Genome sequences and population genomics provide insights into the demographic history, inbreeding, and mutation load of two 'living fossil' tree species of Dipteronia.</title>
        <authorList>
            <person name="Feng Y."/>
            <person name="Comes H.P."/>
            <person name="Chen J."/>
            <person name="Zhu S."/>
            <person name="Lu R."/>
            <person name="Zhang X."/>
            <person name="Li P."/>
            <person name="Qiu J."/>
            <person name="Olsen K.M."/>
            <person name="Qiu Y."/>
        </authorList>
    </citation>
    <scope>NUCLEOTIDE SEQUENCE</scope>
    <source>
        <strain evidence="11">KIB01</strain>
    </source>
</reference>
<keyword evidence="12" id="KW-1185">Reference proteome</keyword>
<evidence type="ECO:0000256" key="4">
    <source>
        <dbReference type="ARBA" id="ARBA00022989"/>
    </source>
</evidence>
<comment type="subcellular location">
    <subcellularLocation>
        <location evidence="1">Membrane</location>
        <topology evidence="1">Multi-pass membrane protein</topology>
    </subcellularLocation>
</comment>
<comment type="caution">
    <text evidence="11">The sequence shown here is derived from an EMBL/GenBank/DDBJ whole genome shotgun (WGS) entry which is preliminary data.</text>
</comment>
<dbReference type="Pfam" id="PF01595">
    <property type="entry name" value="CNNM"/>
    <property type="match status" value="1"/>
</dbReference>
<dbReference type="InterPro" id="IPR044751">
    <property type="entry name" value="Ion_transp-like_CBS"/>
</dbReference>
<evidence type="ECO:0000256" key="8">
    <source>
        <dbReference type="PROSITE-ProRule" id="PRU01193"/>
    </source>
</evidence>
<feature type="transmembrane region" description="Helical" evidence="9">
    <location>
        <begin position="97"/>
        <end position="115"/>
    </location>
</feature>
<feature type="transmembrane region" description="Helical" evidence="9">
    <location>
        <begin position="127"/>
        <end position="147"/>
    </location>
</feature>
<organism evidence="11 12">
    <name type="scientific">Dipteronia dyeriana</name>
    <dbReference type="NCBI Taxonomy" id="168575"/>
    <lineage>
        <taxon>Eukaryota</taxon>
        <taxon>Viridiplantae</taxon>
        <taxon>Streptophyta</taxon>
        <taxon>Embryophyta</taxon>
        <taxon>Tracheophyta</taxon>
        <taxon>Spermatophyta</taxon>
        <taxon>Magnoliopsida</taxon>
        <taxon>eudicotyledons</taxon>
        <taxon>Gunneridae</taxon>
        <taxon>Pentapetalae</taxon>
        <taxon>rosids</taxon>
        <taxon>malvids</taxon>
        <taxon>Sapindales</taxon>
        <taxon>Sapindaceae</taxon>
        <taxon>Hippocastanoideae</taxon>
        <taxon>Acereae</taxon>
        <taxon>Dipteronia</taxon>
    </lineage>
</organism>
<feature type="transmembrane region" description="Helical" evidence="9">
    <location>
        <begin position="12"/>
        <end position="34"/>
    </location>
</feature>
<dbReference type="InterPro" id="IPR002550">
    <property type="entry name" value="CNNM"/>
</dbReference>
<dbReference type="PROSITE" id="PS51846">
    <property type="entry name" value="CNNM"/>
    <property type="match status" value="1"/>
</dbReference>
<dbReference type="GO" id="GO:0010960">
    <property type="term" value="P:magnesium ion homeostasis"/>
    <property type="evidence" value="ECO:0007669"/>
    <property type="project" value="InterPro"/>
</dbReference>
<dbReference type="FunFam" id="3.10.580.10:FF:000015">
    <property type="entry name" value="DUF21 domain-containing protein"/>
    <property type="match status" value="1"/>
</dbReference>
<evidence type="ECO:0000256" key="3">
    <source>
        <dbReference type="ARBA" id="ARBA00022737"/>
    </source>
</evidence>
<evidence type="ECO:0000256" key="9">
    <source>
        <dbReference type="SAM" id="Phobius"/>
    </source>
</evidence>
<dbReference type="AlphaFoldDB" id="A0AAD9XCP5"/>
<dbReference type="CDD" id="cd04590">
    <property type="entry name" value="CBS_pair_CorC_HlyC_assoc"/>
    <property type="match status" value="1"/>
</dbReference>
<dbReference type="PANTHER" id="PTHR12064">
    <property type="entry name" value="METAL TRANSPORTER CNNM"/>
    <property type="match status" value="1"/>
</dbReference>
<protein>
    <recommendedName>
        <fullName evidence="10">CNNM transmembrane domain-containing protein</fullName>
    </recommendedName>
</protein>
<keyword evidence="3" id="KW-0677">Repeat</keyword>
<dbReference type="SUPFAM" id="SSF54631">
    <property type="entry name" value="CBS-domain pair"/>
    <property type="match status" value="1"/>
</dbReference>
<dbReference type="InterPro" id="IPR046342">
    <property type="entry name" value="CBS_dom_sf"/>
</dbReference>
<feature type="domain" description="CNNM transmembrane" evidence="10">
    <location>
        <begin position="8"/>
        <end position="191"/>
    </location>
</feature>
<proteinExistence type="predicted"/>
<keyword evidence="2 8" id="KW-0812">Transmembrane</keyword>
<sequence length="439" mass="48634">MAVEYRCCEMGFFIHIALVVFLVLFAGLVSGLTLGLMSMSLVDLEVLAKSGTPSDRKHASKILPVVRRQHLLLCALLLCNAAAMETLPIFLDGLVTAWGAILISVTLILFFGEIIPQAVCTRYGLAIGAKVAPFVQILVWICFPIAYPISKLLDYLLGEGNQAVFRRAELITLVDFHGNEAGKGGELTHDETTIITGALELTEKTASDAMTPIANTFAIDINANLDRNLMKLIMEKGHSRVPVYYQQPINIIGLILAKNLLTINPEGEIPVKNVTAIRRIPRVSETMPLYDILNEFQKGHSHMAVVIKNQSDTKQPASEHSTHEREVRLDIEGETHLKEKCLKTKRSLKKLNSFSHDANLHRGASRSKKWGRDFHSEILHITDDPITNGEGEAVGIITLEDVIEELLQVCAINSSMKLYSVILFKEFMLVHFVYAGGDL</sequence>